<dbReference type="GO" id="GO:0016020">
    <property type="term" value="C:membrane"/>
    <property type="evidence" value="ECO:0007669"/>
    <property type="project" value="UniProtKB-SubCell"/>
</dbReference>
<evidence type="ECO:0000256" key="2">
    <source>
        <dbReference type="ARBA" id="ARBA00022692"/>
    </source>
</evidence>
<dbReference type="AlphaFoldDB" id="A0A152A4H6"/>
<comment type="subcellular location">
    <subcellularLocation>
        <location evidence="1">Membrane</location>
        <topology evidence="1">Multi-pass membrane protein</topology>
    </subcellularLocation>
</comment>
<sequence length="280" mass="31536">MNRLKNIINPLKTFNLHFNRNNIKKPILDFILTPNSKCTSTLARTKSFNHRNSNNQNRSSGSGHKEYTKDHQFFKSAKQSFMNPVYAITGANILVYIYMHYDNSYKHQKKVFNDFALSDLEKHPLTLITHMFAHSNLGHLVFNTISLLAVGPQLLLHIGVREFCLLYFAAGIGGGLGFLISRDFYRGNKNSLMRRSVDVAVGASGAITGVLVSYAMMFPYSQFYLYGLLPVPAALLVGGYMAWDAYNEYNQSRSGVAYAGHLAGGLVGALFYLFRFRGRY</sequence>
<comment type="caution">
    <text evidence="8">The sequence shown here is derived from an EMBL/GenBank/DDBJ whole genome shotgun (WGS) entry which is preliminary data.</text>
</comment>
<dbReference type="STRING" id="361077.A0A152A4H6"/>
<dbReference type="OrthoDB" id="418595at2759"/>
<feature type="transmembrane region" description="Helical" evidence="6">
    <location>
        <begin position="165"/>
        <end position="185"/>
    </location>
</feature>
<feature type="domain" description="Peptidase S54 rhomboid" evidence="7">
    <location>
        <begin position="125"/>
        <end position="276"/>
    </location>
</feature>
<dbReference type="Gene3D" id="1.20.1540.10">
    <property type="entry name" value="Rhomboid-like"/>
    <property type="match status" value="1"/>
</dbReference>
<feature type="region of interest" description="Disordered" evidence="5">
    <location>
        <begin position="44"/>
        <end position="65"/>
    </location>
</feature>
<feature type="compositionally biased region" description="Low complexity" evidence="5">
    <location>
        <begin position="50"/>
        <end position="62"/>
    </location>
</feature>
<dbReference type="FunCoup" id="A0A152A4H6">
    <property type="interactions" value="18"/>
</dbReference>
<keyword evidence="4 6" id="KW-0472">Membrane</keyword>
<dbReference type="InParanoid" id="A0A152A4H6"/>
<organism evidence="8 9">
    <name type="scientific">Tieghemostelium lacteum</name>
    <name type="common">Slime mold</name>
    <name type="synonym">Dictyostelium lacteum</name>
    <dbReference type="NCBI Taxonomy" id="361077"/>
    <lineage>
        <taxon>Eukaryota</taxon>
        <taxon>Amoebozoa</taxon>
        <taxon>Evosea</taxon>
        <taxon>Eumycetozoa</taxon>
        <taxon>Dictyostelia</taxon>
        <taxon>Dictyosteliales</taxon>
        <taxon>Raperosteliaceae</taxon>
        <taxon>Tieghemostelium</taxon>
    </lineage>
</organism>
<dbReference type="Proteomes" id="UP000076078">
    <property type="component" value="Unassembled WGS sequence"/>
</dbReference>
<feature type="transmembrane region" description="Helical" evidence="6">
    <location>
        <begin position="140"/>
        <end position="159"/>
    </location>
</feature>
<evidence type="ECO:0000313" key="9">
    <source>
        <dbReference type="Proteomes" id="UP000076078"/>
    </source>
</evidence>
<accession>A0A152A4H6</accession>
<feature type="transmembrane region" description="Helical" evidence="6">
    <location>
        <begin position="223"/>
        <end position="243"/>
    </location>
</feature>
<keyword evidence="2 6" id="KW-0812">Transmembrane</keyword>
<dbReference type="InterPro" id="IPR035952">
    <property type="entry name" value="Rhomboid-like_sf"/>
</dbReference>
<evidence type="ECO:0000256" key="1">
    <source>
        <dbReference type="ARBA" id="ARBA00004141"/>
    </source>
</evidence>
<name>A0A152A4H6_TIELA</name>
<keyword evidence="3 6" id="KW-1133">Transmembrane helix</keyword>
<proteinExistence type="predicted"/>
<dbReference type="SUPFAM" id="SSF144091">
    <property type="entry name" value="Rhomboid-like"/>
    <property type="match status" value="1"/>
</dbReference>
<evidence type="ECO:0000259" key="7">
    <source>
        <dbReference type="Pfam" id="PF01694"/>
    </source>
</evidence>
<dbReference type="GO" id="GO:0004252">
    <property type="term" value="F:serine-type endopeptidase activity"/>
    <property type="evidence" value="ECO:0007669"/>
    <property type="project" value="InterPro"/>
</dbReference>
<evidence type="ECO:0000256" key="6">
    <source>
        <dbReference type="SAM" id="Phobius"/>
    </source>
</evidence>
<reference evidence="8 9" key="1">
    <citation type="submission" date="2015-12" db="EMBL/GenBank/DDBJ databases">
        <title>Dictyostelia acquired genes for synthesis and detection of signals that induce cell-type specialization by lateral gene transfer from prokaryotes.</title>
        <authorList>
            <person name="Gloeckner G."/>
            <person name="Schaap P."/>
        </authorList>
    </citation>
    <scope>NUCLEOTIDE SEQUENCE [LARGE SCALE GENOMIC DNA]</scope>
    <source>
        <strain evidence="8 9">TK</strain>
    </source>
</reference>
<dbReference type="PANTHER" id="PTHR43731:SF32">
    <property type="entry name" value="PEPTIDASE S54 RHOMBOID DOMAIN-CONTAINING PROTEIN-RELATED"/>
    <property type="match status" value="1"/>
</dbReference>
<dbReference type="Pfam" id="PF01694">
    <property type="entry name" value="Rhomboid"/>
    <property type="match status" value="1"/>
</dbReference>
<dbReference type="EMBL" id="LODT01000011">
    <property type="protein sequence ID" value="KYR01138.1"/>
    <property type="molecule type" value="Genomic_DNA"/>
</dbReference>
<protein>
    <submittedName>
        <fullName evidence="8">Rhomboid family protein</fullName>
    </submittedName>
</protein>
<dbReference type="OMA" id="HINMEHI"/>
<dbReference type="PANTHER" id="PTHR43731">
    <property type="entry name" value="RHOMBOID PROTEASE"/>
    <property type="match status" value="1"/>
</dbReference>
<keyword evidence="9" id="KW-1185">Reference proteome</keyword>
<dbReference type="InterPro" id="IPR050925">
    <property type="entry name" value="Rhomboid_protease_S54"/>
</dbReference>
<feature type="transmembrane region" description="Helical" evidence="6">
    <location>
        <begin position="197"/>
        <end position="217"/>
    </location>
</feature>
<evidence type="ECO:0000256" key="3">
    <source>
        <dbReference type="ARBA" id="ARBA00022989"/>
    </source>
</evidence>
<evidence type="ECO:0000256" key="5">
    <source>
        <dbReference type="SAM" id="MobiDB-lite"/>
    </source>
</evidence>
<feature type="transmembrane region" description="Helical" evidence="6">
    <location>
        <begin position="255"/>
        <end position="274"/>
    </location>
</feature>
<gene>
    <name evidence="8" type="ORF">DLAC_02243</name>
</gene>
<dbReference type="InterPro" id="IPR022764">
    <property type="entry name" value="Peptidase_S54_rhomboid_dom"/>
</dbReference>
<feature type="transmembrane region" description="Helical" evidence="6">
    <location>
        <begin position="81"/>
        <end position="99"/>
    </location>
</feature>
<evidence type="ECO:0000313" key="8">
    <source>
        <dbReference type="EMBL" id="KYR01138.1"/>
    </source>
</evidence>
<evidence type="ECO:0000256" key="4">
    <source>
        <dbReference type="ARBA" id="ARBA00023136"/>
    </source>
</evidence>